<protein>
    <submittedName>
        <fullName evidence="1">Leucine rich repeats-containing protein</fullName>
    </submittedName>
</protein>
<name>A0A146K123_9EUKA</name>
<accession>A0A146K123</accession>
<dbReference type="EMBL" id="GDID01005994">
    <property type="protein sequence ID" value="JAP90612.1"/>
    <property type="molecule type" value="Transcribed_RNA"/>
</dbReference>
<feature type="non-terminal residue" evidence="1">
    <location>
        <position position="1"/>
    </location>
</feature>
<organism evidence="1">
    <name type="scientific">Trepomonas sp. PC1</name>
    <dbReference type="NCBI Taxonomy" id="1076344"/>
    <lineage>
        <taxon>Eukaryota</taxon>
        <taxon>Metamonada</taxon>
        <taxon>Diplomonadida</taxon>
        <taxon>Hexamitidae</taxon>
        <taxon>Hexamitinae</taxon>
        <taxon>Trepomonas</taxon>
    </lineage>
</organism>
<gene>
    <name evidence="1" type="ORF">TPC1_20089</name>
</gene>
<dbReference type="AlphaFoldDB" id="A0A146K123"/>
<evidence type="ECO:0000313" key="1">
    <source>
        <dbReference type="EMBL" id="JAP90612.1"/>
    </source>
</evidence>
<dbReference type="Pfam" id="PF13306">
    <property type="entry name" value="LRR_5"/>
    <property type="match status" value="1"/>
</dbReference>
<dbReference type="InterPro" id="IPR032675">
    <property type="entry name" value="LRR_dom_sf"/>
</dbReference>
<dbReference type="Gene3D" id="3.80.10.10">
    <property type="entry name" value="Ribonuclease Inhibitor"/>
    <property type="match status" value="1"/>
</dbReference>
<reference evidence="1" key="1">
    <citation type="submission" date="2015-07" db="EMBL/GenBank/DDBJ databases">
        <title>Adaptation to a free-living lifestyle via gene acquisitions in the diplomonad Trepomonas sp. PC1.</title>
        <authorList>
            <person name="Xu F."/>
            <person name="Jerlstrom-Hultqvist J."/>
            <person name="Kolisko M."/>
            <person name="Simpson A.G.B."/>
            <person name="Roger A.J."/>
            <person name="Svard S.G."/>
            <person name="Andersson J.O."/>
        </authorList>
    </citation>
    <scope>NUCLEOTIDE SEQUENCE</scope>
    <source>
        <strain evidence="1">PC1</strain>
    </source>
</reference>
<feature type="non-terminal residue" evidence="1">
    <location>
        <position position="183"/>
    </location>
</feature>
<dbReference type="InterPro" id="IPR026906">
    <property type="entry name" value="LRR_5"/>
</dbReference>
<sequence length="183" mass="21250">KLNLQTSFYKKYAPNNIVEINFCGLVDLEYASFENYKNLKFFTAMHLEVIKDNCFENCVKLETVITPMATVEDRAFCHCPNIAVVLAQYDGFHGYNVCSCNDCPKCNNTYLKCLKKGQQFATSKQYQQLVDQVQINQHIASQTPIVISLDKKSRKCQRQSLKYSALHYRFNQLVYKINEMRVV</sequence>
<proteinExistence type="predicted"/>